<gene>
    <name evidence="4" type="ORF">BV95_04471</name>
</gene>
<protein>
    <submittedName>
        <fullName evidence="4">GCN5-related N-acetyltransferase</fullName>
    </submittedName>
</protein>
<dbReference type="AlphaFoldDB" id="A0A081R752"/>
<dbReference type="OrthoDB" id="119501at2"/>
<accession>A0A081R752</accession>
<dbReference type="RefSeq" id="WP_037457440.1">
    <property type="nucleotide sequence ID" value="NZ_JFHR01000106.1"/>
</dbReference>
<comment type="caution">
    <text evidence="4">The sequence shown here is derived from an EMBL/GenBank/DDBJ whole genome shotgun (WGS) entry which is preliminary data.</text>
</comment>
<feature type="domain" description="N-acetyltransferase" evidence="3">
    <location>
        <begin position="1"/>
        <end position="167"/>
    </location>
</feature>
<dbReference type="InterPro" id="IPR016181">
    <property type="entry name" value="Acyl_CoA_acyltransferase"/>
</dbReference>
<keyword evidence="1 4" id="KW-0808">Transferase</keyword>
<evidence type="ECO:0000259" key="3">
    <source>
        <dbReference type="PROSITE" id="PS51186"/>
    </source>
</evidence>
<evidence type="ECO:0000313" key="4">
    <source>
        <dbReference type="EMBL" id="KEQ51025.1"/>
    </source>
</evidence>
<evidence type="ECO:0000256" key="1">
    <source>
        <dbReference type="ARBA" id="ARBA00022679"/>
    </source>
</evidence>
<dbReference type="CDD" id="cd04301">
    <property type="entry name" value="NAT_SF"/>
    <property type="match status" value="1"/>
</dbReference>
<name>A0A081R752_SPHCR</name>
<dbReference type="SUPFAM" id="SSF55729">
    <property type="entry name" value="Acyl-CoA N-acyltransferases (Nat)"/>
    <property type="match status" value="1"/>
</dbReference>
<organism evidence="4 5">
    <name type="scientific">Sphingobium chlorophenolicum</name>
    <dbReference type="NCBI Taxonomy" id="46429"/>
    <lineage>
        <taxon>Bacteria</taxon>
        <taxon>Pseudomonadati</taxon>
        <taxon>Pseudomonadota</taxon>
        <taxon>Alphaproteobacteria</taxon>
        <taxon>Sphingomonadales</taxon>
        <taxon>Sphingomonadaceae</taxon>
        <taxon>Sphingobium</taxon>
    </lineage>
</organism>
<dbReference type="GO" id="GO:0016747">
    <property type="term" value="F:acyltransferase activity, transferring groups other than amino-acyl groups"/>
    <property type="evidence" value="ECO:0007669"/>
    <property type="project" value="InterPro"/>
</dbReference>
<dbReference type="Gene3D" id="3.40.630.30">
    <property type="match status" value="1"/>
</dbReference>
<dbReference type="EMBL" id="JFHR01000106">
    <property type="protein sequence ID" value="KEQ51025.1"/>
    <property type="molecule type" value="Genomic_DNA"/>
</dbReference>
<dbReference type="InterPro" id="IPR000182">
    <property type="entry name" value="GNAT_dom"/>
</dbReference>
<dbReference type="PROSITE" id="PS51186">
    <property type="entry name" value="GNAT"/>
    <property type="match status" value="1"/>
</dbReference>
<dbReference type="PATRIC" id="fig|46429.4.peg.4463"/>
<evidence type="ECO:0000256" key="2">
    <source>
        <dbReference type="ARBA" id="ARBA00023315"/>
    </source>
</evidence>
<dbReference type="PANTHER" id="PTHR43877">
    <property type="entry name" value="AMINOALKYLPHOSPHONATE N-ACETYLTRANSFERASE-RELATED-RELATED"/>
    <property type="match status" value="1"/>
</dbReference>
<reference evidence="4 5" key="1">
    <citation type="submission" date="2014-02" db="EMBL/GenBank/DDBJ databases">
        <title>Whole genome sequence of Sphingobium chlorophenolicum NBRC 16172.</title>
        <authorList>
            <person name="Gan H.M."/>
            <person name="Gan H.Y."/>
            <person name="Chew T.H."/>
            <person name="Savka M.A."/>
        </authorList>
    </citation>
    <scope>NUCLEOTIDE SEQUENCE [LARGE SCALE GENOMIC DNA]</scope>
    <source>
        <strain evidence="4 5">NBRC 16172</strain>
    </source>
</reference>
<dbReference type="Pfam" id="PF00583">
    <property type="entry name" value="Acetyltransf_1"/>
    <property type="match status" value="1"/>
</dbReference>
<dbReference type="PANTHER" id="PTHR43877:SF2">
    <property type="entry name" value="AMINOALKYLPHOSPHONATE N-ACETYLTRANSFERASE-RELATED"/>
    <property type="match status" value="1"/>
</dbReference>
<evidence type="ECO:0000313" key="5">
    <source>
        <dbReference type="Proteomes" id="UP000028411"/>
    </source>
</evidence>
<dbReference type="Proteomes" id="UP000028411">
    <property type="component" value="Unassembled WGS sequence"/>
</dbReference>
<dbReference type="eggNOG" id="COG3153">
    <property type="taxonomic scope" value="Bacteria"/>
</dbReference>
<keyword evidence="2" id="KW-0012">Acyltransferase</keyword>
<dbReference type="InterPro" id="IPR050832">
    <property type="entry name" value="Bact_Acetyltransf"/>
</dbReference>
<proteinExistence type="predicted"/>
<sequence length="173" mass="18721">MDIRPAALSDLPRLHPIIERAYRGDTARESWAIESAPPSSPRTSIAALEAILANPAERLLVALRTDGTPSGCVQISDKGAGVAYLGLLCVDPALQSSGLGHQLIAAAEQLAATAFAAQRMEMTVISTHDKLIQYYQRRGYHPTGERRPYPVPLDPPQQMLVLAKSLAAPKQFR</sequence>